<protein>
    <submittedName>
        <fullName evidence="4">Anti-sigma factor</fullName>
    </submittedName>
</protein>
<dbReference type="EMBL" id="SSSN01000015">
    <property type="protein sequence ID" value="THG29050.1"/>
    <property type="molecule type" value="Genomic_DNA"/>
</dbReference>
<sequence length="261" mass="27320">MTHLDDETLALLALGEERASSEQEQHLATCDRCAAELDSLTRLVDVGRSSRDVEIVQPRPEVWQRIHAELGLSATVAEVPVSDGPADVAPLAVELAPVDASARGGHAHAAPHRRRPRRPSRAVIWAVAAAALVIGLVGGVIGTALVSSTPAPRLVAEAKLDPFPTWNASGSARVEETPSGSRSVVVDLQAPSGGLREVWLMDPDTSGLVSLGLLSGDSGQFAIPSGVDLQRYTLVDVSDEPDDGNPAHSGDSIVRGRLRAA</sequence>
<feature type="transmembrane region" description="Helical" evidence="2">
    <location>
        <begin position="122"/>
        <end position="146"/>
    </location>
</feature>
<dbReference type="RefSeq" id="WP_136425439.1">
    <property type="nucleotide sequence ID" value="NZ_SSSN01000015.1"/>
</dbReference>
<evidence type="ECO:0000256" key="2">
    <source>
        <dbReference type="SAM" id="Phobius"/>
    </source>
</evidence>
<feature type="domain" description="Anti-sigma K factor RskA C-terminal" evidence="3">
    <location>
        <begin position="125"/>
        <end position="251"/>
    </location>
</feature>
<evidence type="ECO:0000313" key="5">
    <source>
        <dbReference type="Proteomes" id="UP000307380"/>
    </source>
</evidence>
<keyword evidence="2" id="KW-0472">Membrane</keyword>
<dbReference type="Proteomes" id="UP000307380">
    <property type="component" value="Unassembled WGS sequence"/>
</dbReference>
<dbReference type="GO" id="GO:0005886">
    <property type="term" value="C:plasma membrane"/>
    <property type="evidence" value="ECO:0007669"/>
    <property type="project" value="InterPro"/>
</dbReference>
<evidence type="ECO:0000259" key="3">
    <source>
        <dbReference type="Pfam" id="PF10099"/>
    </source>
</evidence>
<accession>A0A4S4FFR9</accession>
<dbReference type="Pfam" id="PF10099">
    <property type="entry name" value="RskA_C"/>
    <property type="match status" value="1"/>
</dbReference>
<reference evidence="4 5" key="1">
    <citation type="submission" date="2019-04" db="EMBL/GenBank/DDBJ databases">
        <authorList>
            <person name="Jiang L."/>
        </authorList>
    </citation>
    <scope>NUCLEOTIDE SEQUENCE [LARGE SCALE GENOMIC DNA]</scope>
    <source>
        <strain evidence="4 5">YIM 131861</strain>
    </source>
</reference>
<keyword evidence="2" id="KW-1133">Transmembrane helix</keyword>
<evidence type="ECO:0000313" key="4">
    <source>
        <dbReference type="EMBL" id="THG29050.1"/>
    </source>
</evidence>
<name>A0A4S4FFR9_9MICO</name>
<dbReference type="OrthoDB" id="4328740at2"/>
<keyword evidence="5" id="KW-1185">Reference proteome</keyword>
<keyword evidence="2" id="KW-0812">Transmembrane</keyword>
<proteinExistence type="predicted"/>
<comment type="caution">
    <text evidence="4">The sequence shown here is derived from an EMBL/GenBank/DDBJ whole genome shotgun (WGS) entry which is preliminary data.</text>
</comment>
<gene>
    <name evidence="4" type="ORF">E6C70_15640</name>
</gene>
<organism evidence="4 5">
    <name type="scientific">Orlajensenia flava</name>
    <dbReference type="NCBI Taxonomy" id="2565934"/>
    <lineage>
        <taxon>Bacteria</taxon>
        <taxon>Bacillati</taxon>
        <taxon>Actinomycetota</taxon>
        <taxon>Actinomycetes</taxon>
        <taxon>Micrococcales</taxon>
        <taxon>Microbacteriaceae</taxon>
        <taxon>Orlajensenia</taxon>
    </lineage>
</organism>
<evidence type="ECO:0000256" key="1">
    <source>
        <dbReference type="SAM" id="MobiDB-lite"/>
    </source>
</evidence>
<dbReference type="InterPro" id="IPR018764">
    <property type="entry name" value="RskA_C"/>
</dbReference>
<feature type="region of interest" description="Disordered" evidence="1">
    <location>
        <begin position="237"/>
        <end position="261"/>
    </location>
</feature>
<dbReference type="AlphaFoldDB" id="A0A4S4FFR9"/>